<organism evidence="8 10">
    <name type="scientific">Winslowiella iniecta</name>
    <dbReference type="NCBI Taxonomy" id="1560201"/>
    <lineage>
        <taxon>Bacteria</taxon>
        <taxon>Pseudomonadati</taxon>
        <taxon>Pseudomonadota</taxon>
        <taxon>Gammaproteobacteria</taxon>
        <taxon>Enterobacterales</taxon>
        <taxon>Erwiniaceae</taxon>
        <taxon>Winslowiella</taxon>
    </lineage>
</organism>
<dbReference type="Proteomes" id="UP000036851">
    <property type="component" value="Unassembled WGS sequence"/>
</dbReference>
<evidence type="ECO:0000313" key="11">
    <source>
        <dbReference type="Proteomes" id="UP000037088"/>
    </source>
</evidence>
<keyword evidence="5" id="KW-0418">Kinase</keyword>
<keyword evidence="3" id="KW-0808">Transferase</keyword>
<evidence type="ECO:0000256" key="2">
    <source>
        <dbReference type="ARBA" id="ARBA00022597"/>
    </source>
</evidence>
<gene>
    <name evidence="9" type="ORF">NG42_08450</name>
    <name evidence="8" type="ORF">NG43_19340</name>
</gene>
<dbReference type="PROSITE" id="PS51098">
    <property type="entry name" value="PTS_EIIB_TYPE_1"/>
    <property type="match status" value="1"/>
</dbReference>
<dbReference type="OrthoDB" id="5689537at2"/>
<keyword evidence="4" id="KW-0598">Phosphotransferase system</keyword>
<dbReference type="SUPFAM" id="SSF55604">
    <property type="entry name" value="Glucose permease domain IIB"/>
    <property type="match status" value="1"/>
</dbReference>
<comment type="caution">
    <text evidence="8">The sequence shown here is derived from an EMBL/GenBank/DDBJ whole genome shotgun (WGS) entry which is preliminary data.</text>
</comment>
<proteinExistence type="predicted"/>
<dbReference type="InterPro" id="IPR050429">
    <property type="entry name" value="PTS_Glucose_EIICBA"/>
</dbReference>
<evidence type="ECO:0000256" key="4">
    <source>
        <dbReference type="ARBA" id="ARBA00022683"/>
    </source>
</evidence>
<protein>
    <submittedName>
        <fullName evidence="8">PTS sugar transporter</fullName>
    </submittedName>
</protein>
<evidence type="ECO:0000256" key="5">
    <source>
        <dbReference type="ARBA" id="ARBA00022777"/>
    </source>
</evidence>
<feature type="domain" description="PTS EIIB type-1" evidence="7">
    <location>
        <begin position="25"/>
        <end position="105"/>
    </location>
</feature>
<keyword evidence="2 8" id="KW-0762">Sugar transport</keyword>
<dbReference type="CDD" id="cd00212">
    <property type="entry name" value="PTS_IIB_glc"/>
    <property type="match status" value="1"/>
</dbReference>
<dbReference type="InterPro" id="IPR001996">
    <property type="entry name" value="PTS_IIB_1"/>
</dbReference>
<evidence type="ECO:0000259" key="7">
    <source>
        <dbReference type="PROSITE" id="PS51098"/>
    </source>
</evidence>
<dbReference type="GO" id="GO:0016301">
    <property type="term" value="F:kinase activity"/>
    <property type="evidence" value="ECO:0007669"/>
    <property type="project" value="UniProtKB-KW"/>
</dbReference>
<dbReference type="RefSeq" id="WP_052898879.1">
    <property type="nucleotide sequence ID" value="NZ_JRXE01000010.1"/>
</dbReference>
<dbReference type="EMBL" id="JRXE01000010">
    <property type="protein sequence ID" value="KOC90414.1"/>
    <property type="molecule type" value="Genomic_DNA"/>
</dbReference>
<dbReference type="InterPro" id="IPR036878">
    <property type="entry name" value="Glu_permease_IIB"/>
</dbReference>
<evidence type="ECO:0000313" key="10">
    <source>
        <dbReference type="Proteomes" id="UP000036851"/>
    </source>
</evidence>
<evidence type="ECO:0000256" key="6">
    <source>
        <dbReference type="PROSITE-ProRule" id="PRU00421"/>
    </source>
</evidence>
<dbReference type="InterPro" id="IPR018113">
    <property type="entry name" value="PTrfase_EIIB_Cys"/>
</dbReference>
<evidence type="ECO:0000313" key="8">
    <source>
        <dbReference type="EMBL" id="KOC88954.1"/>
    </source>
</evidence>
<dbReference type="STRING" id="1560201.NG42_08450"/>
<dbReference type="PATRIC" id="fig|1560201.3.peg.1797"/>
<dbReference type="GO" id="GO:0090564">
    <property type="term" value="F:protein-phosphocysteine-glucose phosphotransferase system transporter activity"/>
    <property type="evidence" value="ECO:0007669"/>
    <property type="project" value="TreeGrafter"/>
</dbReference>
<feature type="active site" description="Phosphocysteine intermediate; for EIIB activity" evidence="6">
    <location>
        <position position="47"/>
    </location>
</feature>
<keyword evidence="11" id="KW-1185">Reference proteome</keyword>
<dbReference type="PROSITE" id="PS01035">
    <property type="entry name" value="PTS_EIIB_TYPE_1_CYS"/>
    <property type="match status" value="1"/>
</dbReference>
<dbReference type="GO" id="GO:0005886">
    <property type="term" value="C:plasma membrane"/>
    <property type="evidence" value="ECO:0007669"/>
    <property type="project" value="TreeGrafter"/>
</dbReference>
<evidence type="ECO:0000256" key="3">
    <source>
        <dbReference type="ARBA" id="ARBA00022679"/>
    </source>
</evidence>
<keyword evidence="1" id="KW-0813">Transport</keyword>
<evidence type="ECO:0000256" key="1">
    <source>
        <dbReference type="ARBA" id="ARBA00022448"/>
    </source>
</evidence>
<dbReference type="AlphaFoldDB" id="A0A0L7T0G8"/>
<dbReference type="GO" id="GO:0008982">
    <property type="term" value="F:protein-N(PI)-phosphohistidine-sugar phosphotransferase activity"/>
    <property type="evidence" value="ECO:0007669"/>
    <property type="project" value="InterPro"/>
</dbReference>
<name>A0A0L7T0G8_9GAMM</name>
<dbReference type="Pfam" id="PF00367">
    <property type="entry name" value="PTS_EIIB"/>
    <property type="match status" value="1"/>
</dbReference>
<dbReference type="EMBL" id="JRXF01000040">
    <property type="protein sequence ID" value="KOC88954.1"/>
    <property type="molecule type" value="Genomic_DNA"/>
</dbReference>
<dbReference type="PANTHER" id="PTHR30009">
    <property type="entry name" value="CYTOCHROME C-TYPE SYNTHESIS PROTEIN AND PTS TRANSMEMBRANE COMPONENT"/>
    <property type="match status" value="1"/>
</dbReference>
<sequence length="105" mass="11885">MVSLKSFLHYFSQPKTTPQQENVDSNYLQDLMQDFGGRENITKVDACITRLRVTVKDLSQVDSAGLQRSGALGVIIIGQEVHAIFGKQSDNLRQLLEDRFSRNEE</sequence>
<dbReference type="Proteomes" id="UP000037088">
    <property type="component" value="Unassembled WGS sequence"/>
</dbReference>
<dbReference type="GO" id="GO:0009401">
    <property type="term" value="P:phosphoenolpyruvate-dependent sugar phosphotransferase system"/>
    <property type="evidence" value="ECO:0007669"/>
    <property type="project" value="UniProtKB-KW"/>
</dbReference>
<evidence type="ECO:0000313" key="9">
    <source>
        <dbReference type="EMBL" id="KOC90414.1"/>
    </source>
</evidence>
<dbReference type="NCBIfam" id="TIGR00826">
    <property type="entry name" value="EIIB_glc"/>
    <property type="match status" value="1"/>
</dbReference>
<dbReference type="Gene3D" id="3.30.1360.60">
    <property type="entry name" value="Glucose permease domain IIB"/>
    <property type="match status" value="1"/>
</dbReference>
<dbReference type="GO" id="GO:1904659">
    <property type="term" value="P:D-glucose transmembrane transport"/>
    <property type="evidence" value="ECO:0007669"/>
    <property type="project" value="TreeGrafter"/>
</dbReference>
<reference evidence="10 11" key="1">
    <citation type="journal article" date="2015" name="Int. J. Syst. Evol. Microbiol.">
        <title>Erwinia iniecta sp. nov., isolated from Russian wheat aphids (Diuraphis noxia).</title>
        <authorList>
            <person name="Campillo T."/>
            <person name="Luna E."/>
            <person name="Portier P."/>
            <person name="Fischer-Le Saux M."/>
            <person name="Lapitan N."/>
            <person name="Tisserat N.A."/>
            <person name="Leach J.E."/>
        </authorList>
    </citation>
    <scope>NUCLEOTIDE SEQUENCE [LARGE SCALE GENOMIC DNA]</scope>
    <source>
        <strain evidence="9 11">B120</strain>
        <strain evidence="8 10">B149</strain>
    </source>
</reference>
<accession>A0A0L7T0G8</accession>
<dbReference type="PANTHER" id="PTHR30009:SF20">
    <property type="entry name" value="PTS SYSTEM GLUCOSE-SPECIFIC EIICB COMPONENT-RELATED"/>
    <property type="match status" value="1"/>
</dbReference>